<dbReference type="EMBL" id="PP511876">
    <property type="protein sequence ID" value="XCD08324.1"/>
    <property type="molecule type" value="Genomic_DNA"/>
</dbReference>
<accession>A0AAU8B7Z1</accession>
<organism evidence="1">
    <name type="scientific">Dulem virus 42</name>
    <dbReference type="NCBI Taxonomy" id="3145760"/>
    <lineage>
        <taxon>Viruses</taxon>
        <taxon>Duplodnaviria</taxon>
        <taxon>Heunggongvirae</taxon>
        <taxon>Uroviricota</taxon>
        <taxon>Caudoviricetes</taxon>
    </lineage>
</organism>
<name>A0AAU8B7Z1_9CAUD</name>
<protein>
    <submittedName>
        <fullName evidence="1">Uncharacterized protein</fullName>
    </submittedName>
</protein>
<reference evidence="1" key="1">
    <citation type="submission" date="2024-03" db="EMBL/GenBank/DDBJ databases">
        <title>Diverse circular DNA viruses in blood, oral, and fecal samples of captive lemurs.</title>
        <authorList>
            <person name="Paietta E.N."/>
            <person name="Kraberger S."/>
            <person name="Lund M.C."/>
            <person name="Custer J.M."/>
            <person name="Vargas K.M."/>
            <person name="Ehmke E.E."/>
            <person name="Yoder A.D."/>
            <person name="Varsani A."/>
        </authorList>
    </citation>
    <scope>NUCLEOTIDE SEQUENCE</scope>
    <source>
        <strain evidence="1">Duke_30FF_63</strain>
    </source>
</reference>
<sequence length="90" mass="10080">MEELQNSKDKLIQQLDSVRNENKIKPKQVTSAATQTQTLLVSQSKGVRGDIIEVLKDTTYTDSINYNNLTSVYYTIGKDTVDIAIKLSNT</sequence>
<evidence type="ECO:0000313" key="1">
    <source>
        <dbReference type="EMBL" id="XCD08324.1"/>
    </source>
</evidence>
<proteinExistence type="predicted"/>